<dbReference type="AlphaFoldDB" id="F9GAI4"/>
<accession>F9GAI4</accession>
<evidence type="ECO:0000313" key="1">
    <source>
        <dbReference type="EMBL" id="EGU73826.1"/>
    </source>
</evidence>
<name>F9GAI4_FUSOF</name>
<organism evidence="1">
    <name type="scientific">Fusarium oxysporum (strain Fo5176)</name>
    <name type="common">Fusarium vascular wilt</name>
    <dbReference type="NCBI Taxonomy" id="660025"/>
    <lineage>
        <taxon>Eukaryota</taxon>
        <taxon>Fungi</taxon>
        <taxon>Dikarya</taxon>
        <taxon>Ascomycota</taxon>
        <taxon>Pezizomycotina</taxon>
        <taxon>Sordariomycetes</taxon>
        <taxon>Hypocreomycetidae</taxon>
        <taxon>Hypocreales</taxon>
        <taxon>Nectriaceae</taxon>
        <taxon>Fusarium</taxon>
        <taxon>Fusarium oxysporum species complex</taxon>
    </lineage>
</organism>
<proteinExistence type="predicted"/>
<sequence>MNTEVTYHDRTTIQLAPGYISCAGDTTLLAIDSITSEDDKMVYDGRIVTEKVLINSTTVI</sequence>
<gene>
    <name evidence="1" type="ORF">FOXB_15666</name>
</gene>
<protein>
    <submittedName>
        <fullName evidence="1">Uncharacterized protein</fullName>
    </submittedName>
</protein>
<reference evidence="1" key="1">
    <citation type="journal article" date="2012" name="Mol. Plant Microbe Interact.">
        <title>A highly conserved effector in Fusarium oxysporum is required for full virulence on Arabidopsis.</title>
        <authorList>
            <person name="Thatcher L.F."/>
            <person name="Gardiner D.M."/>
            <person name="Kazan K."/>
            <person name="Manners J."/>
        </authorList>
    </citation>
    <scope>NUCLEOTIDE SEQUENCE [LARGE SCALE GENOMIC DNA]</scope>
    <source>
        <strain evidence="1">Fo5176</strain>
    </source>
</reference>
<comment type="caution">
    <text evidence="1">The sequence shown here is derived from an EMBL/GenBank/DDBJ whole genome shotgun (WGS) entry which is preliminary data.</text>
</comment>
<dbReference type="EMBL" id="AFQF01004156">
    <property type="protein sequence ID" value="EGU73826.1"/>
    <property type="molecule type" value="Genomic_DNA"/>
</dbReference>